<dbReference type="PROSITE" id="PS51741">
    <property type="entry name" value="F_BAR"/>
    <property type="match status" value="1"/>
</dbReference>
<dbReference type="InterPro" id="IPR027267">
    <property type="entry name" value="AH/BAR_dom_sf"/>
</dbReference>
<dbReference type="Gene3D" id="2.30.30.40">
    <property type="entry name" value="SH3 Domains"/>
    <property type="match status" value="1"/>
</dbReference>
<dbReference type="PANTHER" id="PTHR23065">
    <property type="entry name" value="PROLINE-SERINE-THREONINE PHOSPHATASE INTERACTING PROTEIN 1"/>
    <property type="match status" value="1"/>
</dbReference>
<dbReference type="GO" id="GO:0005884">
    <property type="term" value="C:actin filament"/>
    <property type="evidence" value="ECO:0007669"/>
    <property type="project" value="TreeGrafter"/>
</dbReference>
<name>A0A8C5GRW8_GOUWI</name>
<sequence>MKLEFKDAFWGEEFTSNFGYETILQRLNEGRRTCKDFEEVLKMRALAEDKYGRELVTIARKAGGLSEIFSLRLSFDEMKAQIENVGNMHIQQAALLKEEMTRMEQFRERQKEQRKKFEINMEKVQKNKVSFYKKTMESKRCYEQRCREVDEAEQMSEKITNASTATTKQIDKVKNKLKQCKEAAQEAEKQYASNTEQLDKIRQEWESIHIITCEMFQQLEEDRVSVVRNALWVHTNHLSMQCVKDDECYENVRTVLEKCDIVSDNNYFVETNRTGSTPAAPIIFQSYYESDDSAVRNCSTGFVEGVIKGISRFSNLLQGSGSSDSKNSIEEKVAPPHGSSDGVYAPVPESKEACEEYKAVYNYTAQGEHELSVSAGDVLVVIDQGEDGWWTVQRQGLTGLVPGLYLAKE</sequence>
<evidence type="ECO:0000256" key="1">
    <source>
        <dbReference type="ARBA" id="ARBA00022443"/>
    </source>
</evidence>
<reference evidence="8" key="1">
    <citation type="submission" date="2020-06" db="EMBL/GenBank/DDBJ databases">
        <authorList>
            <consortium name="Wellcome Sanger Institute Data Sharing"/>
        </authorList>
    </citation>
    <scope>NUCLEOTIDE SEQUENCE [LARGE SCALE GENOMIC DNA]</scope>
</reference>
<evidence type="ECO:0000259" key="7">
    <source>
        <dbReference type="PROSITE" id="PS51741"/>
    </source>
</evidence>
<organism evidence="8 9">
    <name type="scientific">Gouania willdenowi</name>
    <name type="common">Blunt-snouted clingfish</name>
    <name type="synonym">Lepadogaster willdenowi</name>
    <dbReference type="NCBI Taxonomy" id="441366"/>
    <lineage>
        <taxon>Eukaryota</taxon>
        <taxon>Metazoa</taxon>
        <taxon>Chordata</taxon>
        <taxon>Craniata</taxon>
        <taxon>Vertebrata</taxon>
        <taxon>Euteleostomi</taxon>
        <taxon>Actinopterygii</taxon>
        <taxon>Neopterygii</taxon>
        <taxon>Teleostei</taxon>
        <taxon>Neoteleostei</taxon>
        <taxon>Acanthomorphata</taxon>
        <taxon>Ovalentaria</taxon>
        <taxon>Blenniimorphae</taxon>
        <taxon>Blenniiformes</taxon>
        <taxon>Gobiesocoidei</taxon>
        <taxon>Gobiesocidae</taxon>
        <taxon>Gobiesocinae</taxon>
        <taxon>Gouania</taxon>
    </lineage>
</organism>
<reference evidence="8" key="3">
    <citation type="submission" date="2025-09" db="UniProtKB">
        <authorList>
            <consortium name="Ensembl"/>
        </authorList>
    </citation>
    <scope>IDENTIFICATION</scope>
</reference>
<dbReference type="GO" id="GO:0030041">
    <property type="term" value="P:actin filament polymerization"/>
    <property type="evidence" value="ECO:0007669"/>
    <property type="project" value="TreeGrafter"/>
</dbReference>
<evidence type="ECO:0000256" key="3">
    <source>
        <dbReference type="PROSITE-ProRule" id="PRU01077"/>
    </source>
</evidence>
<dbReference type="InterPro" id="IPR036028">
    <property type="entry name" value="SH3-like_dom_sf"/>
</dbReference>
<dbReference type="GeneID" id="114465135"/>
<evidence type="ECO:0000256" key="5">
    <source>
        <dbReference type="SAM" id="MobiDB-lite"/>
    </source>
</evidence>
<evidence type="ECO:0000256" key="2">
    <source>
        <dbReference type="PROSITE-ProRule" id="PRU00192"/>
    </source>
</evidence>
<dbReference type="Ensembl" id="ENSGWIT00000037388.1">
    <property type="protein sequence ID" value="ENSGWIP00000034300.1"/>
    <property type="gene ID" value="ENSGWIG00000017734.1"/>
</dbReference>
<dbReference type="SUPFAM" id="SSF50044">
    <property type="entry name" value="SH3-domain"/>
    <property type="match status" value="1"/>
</dbReference>
<gene>
    <name evidence="8" type="primary">pstpip1a</name>
</gene>
<dbReference type="FunFam" id="1.20.1270.60:FF:000037">
    <property type="entry name" value="Proline-serine-threonine phosphatase interacting protein 1"/>
    <property type="match status" value="1"/>
</dbReference>
<proteinExistence type="predicted"/>
<dbReference type="InterPro" id="IPR031160">
    <property type="entry name" value="F_BAR_dom"/>
</dbReference>
<feature type="region of interest" description="Disordered" evidence="5">
    <location>
        <begin position="318"/>
        <end position="346"/>
    </location>
</feature>
<dbReference type="AlphaFoldDB" id="A0A8C5GRW8"/>
<accession>A0A8C5GRW8</accession>
<dbReference type="GO" id="GO:0051015">
    <property type="term" value="F:actin filament binding"/>
    <property type="evidence" value="ECO:0007669"/>
    <property type="project" value="TreeGrafter"/>
</dbReference>
<keyword evidence="3 4" id="KW-0175">Coiled coil</keyword>
<dbReference type="PRINTS" id="PR00452">
    <property type="entry name" value="SH3DOMAIN"/>
</dbReference>
<reference evidence="8" key="2">
    <citation type="submission" date="2025-08" db="UniProtKB">
        <authorList>
            <consortium name="Ensembl"/>
        </authorList>
    </citation>
    <scope>IDENTIFICATION</scope>
</reference>
<evidence type="ECO:0000259" key="6">
    <source>
        <dbReference type="PROSITE" id="PS50002"/>
    </source>
</evidence>
<dbReference type="SMART" id="SM00055">
    <property type="entry name" value="FCH"/>
    <property type="match status" value="1"/>
</dbReference>
<dbReference type="GO" id="GO:0005886">
    <property type="term" value="C:plasma membrane"/>
    <property type="evidence" value="ECO:0007669"/>
    <property type="project" value="TreeGrafter"/>
</dbReference>
<dbReference type="InterPro" id="IPR001452">
    <property type="entry name" value="SH3_domain"/>
</dbReference>
<dbReference type="PANTHER" id="PTHR23065:SF51">
    <property type="entry name" value="PROLINE-SERINE-THREONINE PHOSPHATASE-INTERACTING PROTEIN 1"/>
    <property type="match status" value="1"/>
</dbReference>
<evidence type="ECO:0000313" key="8">
    <source>
        <dbReference type="Ensembl" id="ENSGWIP00000034300.1"/>
    </source>
</evidence>
<protein>
    <submittedName>
        <fullName evidence="8">Proline-serine-threonine phosphatase-interacting protein 1-like</fullName>
    </submittedName>
</protein>
<keyword evidence="1 2" id="KW-0728">SH3 domain</keyword>
<evidence type="ECO:0000256" key="4">
    <source>
        <dbReference type="SAM" id="Coils"/>
    </source>
</evidence>
<dbReference type="Pfam" id="PF00611">
    <property type="entry name" value="FCH"/>
    <property type="match status" value="1"/>
</dbReference>
<dbReference type="PROSITE" id="PS50002">
    <property type="entry name" value="SH3"/>
    <property type="match status" value="1"/>
</dbReference>
<feature type="coiled-coil region" evidence="4">
    <location>
        <begin position="93"/>
        <end position="127"/>
    </location>
</feature>
<dbReference type="SMART" id="SM00326">
    <property type="entry name" value="SH3"/>
    <property type="match status" value="1"/>
</dbReference>
<dbReference type="CTD" id="571331"/>
<dbReference type="OrthoDB" id="10255964at2759"/>
<evidence type="ECO:0000313" key="9">
    <source>
        <dbReference type="Proteomes" id="UP000694680"/>
    </source>
</evidence>
<dbReference type="GO" id="GO:0005737">
    <property type="term" value="C:cytoplasm"/>
    <property type="evidence" value="ECO:0007669"/>
    <property type="project" value="TreeGrafter"/>
</dbReference>
<feature type="domain" description="SH3" evidence="6">
    <location>
        <begin position="352"/>
        <end position="409"/>
    </location>
</feature>
<keyword evidence="9" id="KW-1185">Reference proteome</keyword>
<dbReference type="InterPro" id="IPR001060">
    <property type="entry name" value="FCH_dom"/>
</dbReference>
<feature type="domain" description="F-BAR" evidence="7">
    <location>
        <begin position="3"/>
        <end position="264"/>
    </location>
</feature>
<dbReference type="Proteomes" id="UP000694680">
    <property type="component" value="Chromosome 6"/>
</dbReference>
<dbReference type="RefSeq" id="XP_028305752.1">
    <property type="nucleotide sequence ID" value="XM_028449951.1"/>
</dbReference>
<dbReference type="SUPFAM" id="SSF103657">
    <property type="entry name" value="BAR/IMD domain-like"/>
    <property type="match status" value="1"/>
</dbReference>
<feature type="coiled-coil region" evidence="4">
    <location>
        <begin position="170"/>
        <end position="204"/>
    </location>
</feature>
<dbReference type="Pfam" id="PF14604">
    <property type="entry name" value="SH3_9"/>
    <property type="match status" value="1"/>
</dbReference>
<dbReference type="Gene3D" id="1.20.1270.60">
    <property type="entry name" value="Arfaptin homology (AH) domain/BAR domain"/>
    <property type="match status" value="1"/>
</dbReference>